<evidence type="ECO:0000256" key="3">
    <source>
        <dbReference type="ARBA" id="ARBA00022692"/>
    </source>
</evidence>
<comment type="function">
    <text evidence="9">Proton pump that utilizes the energy of pyrophosphate hydrolysis as the driving force for proton movement across the membrane. Generates a proton motive force.</text>
</comment>
<dbReference type="GO" id="GO:0005886">
    <property type="term" value="C:plasma membrane"/>
    <property type="evidence" value="ECO:0007669"/>
    <property type="project" value="UniProtKB-SubCell"/>
</dbReference>
<keyword evidence="9" id="KW-1003">Cell membrane</keyword>
<reference evidence="10 11" key="1">
    <citation type="journal article" date="2012" name="J. Bacteriol.">
        <title>Genome sequence of the pathogenic Herbaspirillum seropedicae strain Os34, isolated from rice roots.</title>
        <authorList>
            <person name="Ye W."/>
            <person name="Ye S."/>
            <person name="Liu J."/>
            <person name="Chang S."/>
            <person name="Chen M."/>
            <person name="Zhu B."/>
            <person name="Guo L."/>
            <person name="An Q."/>
        </authorList>
    </citation>
    <scope>NUCLEOTIDE SEQUENCE [LARGE SCALE GENOMIC DNA]</scope>
    <source>
        <strain evidence="10 11">Os34</strain>
    </source>
</reference>
<evidence type="ECO:0000313" key="11">
    <source>
        <dbReference type="Proteomes" id="UP000501648"/>
    </source>
</evidence>
<feature type="transmembrane region" description="Helical" evidence="9">
    <location>
        <begin position="265"/>
        <end position="285"/>
    </location>
</feature>
<feature type="transmembrane region" description="Helical" evidence="9">
    <location>
        <begin position="662"/>
        <end position="680"/>
    </location>
</feature>
<name>A0A6M3ZMK0_9BURK</name>
<dbReference type="GO" id="GO:0012505">
    <property type="term" value="C:endomembrane system"/>
    <property type="evidence" value="ECO:0007669"/>
    <property type="project" value="UniProtKB-SubCell"/>
</dbReference>
<comment type="similarity">
    <text evidence="9">Belongs to the H(+)-translocating pyrophosphatase (TC 3.A.10) family. K(+)-insensitive subfamily.</text>
</comment>
<comment type="subunit">
    <text evidence="9">Homodimer.</text>
</comment>
<dbReference type="NCBIfam" id="NF001960">
    <property type="entry name" value="PRK00733.3-5"/>
    <property type="match status" value="1"/>
</dbReference>
<feature type="transmembrane region" description="Helical" evidence="9">
    <location>
        <begin position="570"/>
        <end position="589"/>
    </location>
</feature>
<dbReference type="GO" id="GO:0000287">
    <property type="term" value="F:magnesium ion binding"/>
    <property type="evidence" value="ECO:0007669"/>
    <property type="project" value="UniProtKB-UniRule"/>
</dbReference>
<comment type="caution">
    <text evidence="9">Lacks conserved residue(s) required for the propagation of feature annotation.</text>
</comment>
<dbReference type="Pfam" id="PF03030">
    <property type="entry name" value="H_PPase"/>
    <property type="match status" value="1"/>
</dbReference>
<feature type="transmembrane region" description="Helical" evidence="9">
    <location>
        <begin position="241"/>
        <end position="259"/>
    </location>
</feature>
<evidence type="ECO:0000256" key="2">
    <source>
        <dbReference type="ARBA" id="ARBA00022448"/>
    </source>
</evidence>
<dbReference type="NCBIfam" id="TIGR01104">
    <property type="entry name" value="V_PPase"/>
    <property type="match status" value="1"/>
</dbReference>
<keyword evidence="2 9" id="KW-0813">Transport</keyword>
<comment type="subcellular location">
    <subcellularLocation>
        <location evidence="9">Cell membrane</location>
        <topology evidence="9">Multi-pass membrane protein</topology>
    </subcellularLocation>
    <subcellularLocation>
        <location evidence="1">Endomembrane system</location>
        <topology evidence="1">Multi-pass membrane protein</topology>
    </subcellularLocation>
</comment>
<feature type="site" description="Determinant of potassium independence" evidence="9">
    <location>
        <position position="461"/>
    </location>
</feature>
<keyword evidence="10" id="KW-0378">Hydrolase</keyword>
<comment type="cofactor">
    <cofactor evidence="9">
        <name>Mg(2+)</name>
        <dbReference type="ChEBI" id="CHEBI:18420"/>
    </cofactor>
</comment>
<evidence type="ECO:0000256" key="8">
    <source>
        <dbReference type="ARBA" id="ARBA00023136"/>
    </source>
</evidence>
<dbReference type="EC" id="7.1.3.1" evidence="9"/>
<dbReference type="NCBIfam" id="NF001951">
    <property type="entry name" value="PRK00733.1-2"/>
    <property type="match status" value="1"/>
</dbReference>
<protein>
    <recommendedName>
        <fullName evidence="9">K(+)-insensitive pyrophosphate-energized proton pump</fullName>
        <ecNumber evidence="9">7.1.3.1</ecNumber>
    </recommendedName>
    <alternativeName>
        <fullName evidence="9">Membrane-bound proton-translocating pyrophosphatase</fullName>
    </alternativeName>
    <alternativeName>
        <fullName evidence="9">Pyrophosphate-energized inorganic pyrophosphatase</fullName>
        <shortName evidence="9">H(+)-PPase</shortName>
    </alternativeName>
</protein>
<evidence type="ECO:0000256" key="1">
    <source>
        <dbReference type="ARBA" id="ARBA00004127"/>
    </source>
</evidence>
<feature type="transmembrane region" description="Helical" evidence="9">
    <location>
        <begin position="326"/>
        <end position="345"/>
    </location>
</feature>
<keyword evidence="7 9" id="KW-0406">Ion transport</keyword>
<feature type="transmembrane region" description="Helical" evidence="9">
    <location>
        <begin position="467"/>
        <end position="486"/>
    </location>
</feature>
<evidence type="ECO:0000256" key="9">
    <source>
        <dbReference type="HAMAP-Rule" id="MF_01129"/>
    </source>
</evidence>
<keyword evidence="3 9" id="KW-0812">Transmembrane</keyword>
<keyword evidence="4 9" id="KW-0460">Magnesium</keyword>
<gene>
    <name evidence="9 10" type="primary">hppA</name>
    <name evidence="10" type="ORF">C798_05640</name>
</gene>
<dbReference type="NCBIfam" id="NF001953">
    <property type="entry name" value="PRK00733.2-1"/>
    <property type="match status" value="1"/>
</dbReference>
<dbReference type="PANTHER" id="PTHR31998">
    <property type="entry name" value="K(+)-INSENSITIVE PYROPHOSPHATE-ENERGIZED PROTON PUMP"/>
    <property type="match status" value="1"/>
</dbReference>
<sequence length="682" mass="69919">MKMALALWFAIACGLVAVIYGLVSRSWVLKQDPGNPRMQEIALAIQQGAAAYLARQYRTIAMVGVVLLIVIAVIPGLGWLTAIGFLLGAVLSGACGFIGMNVSVRANVRTAQAATRGMNEALGVAFRGGAITGMLVVGLGLLGVSLFFWALFVYGQGRAASLHDAIQPLIGLAFGASLISIFARLGGGIFTKGADVGADLVGKVEAGIPEDDPRNPAVIADNVGDNVGDCAGMAADLFETYVVTLVATMLLGSLVLKGMETLAVLYPLALGGVSILASIVGCAMVKAQPGKKIMAALYTGLWWAAGLSLLGFAAVTWLLLPPELRLPLMGAAVVGIVLTGLMVYITEYYTGTDFKPVRHIAEASTTGHGTNIIAGLGVSMKSTAYPVLAVCAAILASYWLAGLYGIAIAATSMLSMAGIVVALDAYGPITDNAGGIAEMSGLPDSVRAITDPLDAVGNTTKAVTKGYAIGSAGLAALVLFADYTHALESVGKTASFDLSSPAVIIGLFIGGLIPYLFGAMAMEAVGRAAGAVVVEVRRQFRDIAGIMDGSGRPEYDRAVDMLTSSAIREMILPSLLPVIVPILVGLLLGPSALGGLLMGTIVTGLFVAISMTTGGGAWDNAKKYIEDGHYGGKGSDAHKAAVTGDTVGDPYKDTAGPAVNPLIKIINIVALLLVPLLPALPS</sequence>
<proteinExistence type="inferred from homology"/>
<dbReference type="Proteomes" id="UP000501648">
    <property type="component" value="Chromosome"/>
</dbReference>
<feature type="transmembrane region" description="Helical" evidence="9">
    <location>
        <begin position="124"/>
        <end position="153"/>
    </location>
</feature>
<evidence type="ECO:0000256" key="7">
    <source>
        <dbReference type="ARBA" id="ARBA00023065"/>
    </source>
</evidence>
<evidence type="ECO:0000256" key="4">
    <source>
        <dbReference type="ARBA" id="ARBA00022842"/>
    </source>
</evidence>
<dbReference type="InterPro" id="IPR004131">
    <property type="entry name" value="PPase-energised_H-pump"/>
</dbReference>
<evidence type="ECO:0000313" key="10">
    <source>
        <dbReference type="EMBL" id="QJP99725.1"/>
    </source>
</evidence>
<comment type="catalytic activity">
    <reaction evidence="9">
        <text>diphosphate + H2O + H(+)(in) = 2 phosphate + 2 H(+)(out)</text>
        <dbReference type="Rhea" id="RHEA:13973"/>
        <dbReference type="ChEBI" id="CHEBI:15377"/>
        <dbReference type="ChEBI" id="CHEBI:15378"/>
        <dbReference type="ChEBI" id="CHEBI:33019"/>
        <dbReference type="ChEBI" id="CHEBI:43474"/>
        <dbReference type="EC" id="7.1.3.1"/>
    </reaction>
</comment>
<evidence type="ECO:0000256" key="5">
    <source>
        <dbReference type="ARBA" id="ARBA00022967"/>
    </source>
</evidence>
<organism evidence="10 11">
    <name type="scientific">Herbaspirillum rubrisubalbicans Os34</name>
    <dbReference type="NCBI Taxonomy" id="1235827"/>
    <lineage>
        <taxon>Bacteria</taxon>
        <taxon>Pseudomonadati</taxon>
        <taxon>Pseudomonadota</taxon>
        <taxon>Betaproteobacteria</taxon>
        <taxon>Burkholderiales</taxon>
        <taxon>Oxalobacteraceae</taxon>
        <taxon>Herbaspirillum</taxon>
    </lineage>
</organism>
<dbReference type="PIRSF" id="PIRSF001265">
    <property type="entry name" value="H+-PPase"/>
    <property type="match status" value="1"/>
</dbReference>
<keyword evidence="5 9" id="KW-1278">Translocase</keyword>
<dbReference type="GO" id="GO:0009678">
    <property type="term" value="F:diphosphate hydrolysis-driven proton transmembrane transporter activity"/>
    <property type="evidence" value="ECO:0007669"/>
    <property type="project" value="UniProtKB-UniRule"/>
</dbReference>
<dbReference type="GO" id="GO:0004427">
    <property type="term" value="F:inorganic diphosphate phosphatase activity"/>
    <property type="evidence" value="ECO:0007669"/>
    <property type="project" value="UniProtKB-UniRule"/>
</dbReference>
<feature type="transmembrane region" description="Helical" evidence="9">
    <location>
        <begin position="498"/>
        <end position="517"/>
    </location>
</feature>
<keyword evidence="8 9" id="KW-0472">Membrane</keyword>
<feature type="transmembrane region" description="Helical" evidence="9">
    <location>
        <begin position="595"/>
        <end position="618"/>
    </location>
</feature>
<feature type="transmembrane region" description="Helical" evidence="9">
    <location>
        <begin position="85"/>
        <end position="104"/>
    </location>
</feature>
<keyword evidence="9" id="KW-0375">Hydrogen ion transport</keyword>
<feature type="transmembrane region" description="Helical" evidence="9">
    <location>
        <begin position="165"/>
        <end position="183"/>
    </location>
</feature>
<evidence type="ECO:0000256" key="6">
    <source>
        <dbReference type="ARBA" id="ARBA00022989"/>
    </source>
</evidence>
<feature type="transmembrane region" description="Helical" evidence="9">
    <location>
        <begin position="297"/>
        <end position="320"/>
    </location>
</feature>
<feature type="transmembrane region" description="Helical" evidence="9">
    <location>
        <begin position="61"/>
        <end position="79"/>
    </location>
</feature>
<keyword evidence="6 9" id="KW-1133">Transmembrane helix</keyword>
<feature type="transmembrane region" description="Helical" evidence="9">
    <location>
        <begin position="406"/>
        <end position="426"/>
    </location>
</feature>
<dbReference type="EMBL" id="CP008956">
    <property type="protein sequence ID" value="QJP99725.1"/>
    <property type="molecule type" value="Genomic_DNA"/>
</dbReference>
<dbReference type="HAMAP" id="MF_01129">
    <property type="entry name" value="PPase_energized_pump"/>
    <property type="match status" value="1"/>
</dbReference>
<dbReference type="AlphaFoldDB" id="A0A6M3ZMK0"/>
<accession>A0A6M3ZMK0</accession>
<feature type="transmembrane region" description="Helical" evidence="9">
    <location>
        <begin position="383"/>
        <end position="400"/>
    </location>
</feature>